<protein>
    <submittedName>
        <fullName evidence="1">Uncharacterized protein</fullName>
    </submittedName>
</protein>
<evidence type="ECO:0000313" key="1">
    <source>
        <dbReference type="EMBL" id="KIL49328.1"/>
    </source>
</evidence>
<dbReference type="PATRIC" id="fig|889306.3.peg.798"/>
<evidence type="ECO:0000313" key="2">
    <source>
        <dbReference type="Proteomes" id="UP000031938"/>
    </source>
</evidence>
<dbReference type="Proteomes" id="UP000031938">
    <property type="component" value="Unassembled WGS sequence"/>
</dbReference>
<reference evidence="1 2" key="1">
    <citation type="submission" date="2015-01" db="EMBL/GenBank/DDBJ databases">
        <title>Genome sequencing of Jeotgalibacillus soli.</title>
        <authorList>
            <person name="Goh K.M."/>
            <person name="Chan K.-G."/>
            <person name="Yaakop A.S."/>
            <person name="Ee R."/>
            <person name="Gan H.M."/>
            <person name="Chan C.S."/>
        </authorList>
    </citation>
    <scope>NUCLEOTIDE SEQUENCE [LARGE SCALE GENOMIC DNA]</scope>
    <source>
        <strain evidence="1 2">P9</strain>
    </source>
</reference>
<comment type="caution">
    <text evidence="1">The sequence shown here is derived from an EMBL/GenBank/DDBJ whole genome shotgun (WGS) entry which is preliminary data.</text>
</comment>
<accession>A0A0C2VZD8</accession>
<gene>
    <name evidence="1" type="ORF">KP78_07960</name>
</gene>
<sequence>MKVYFFLGVNVKGRGLLKKKAMLKSNVDFCTTLIGAPSAPINRHI</sequence>
<dbReference type="AlphaFoldDB" id="A0A0C2VZD8"/>
<organism evidence="1 2">
    <name type="scientific">Jeotgalibacillus soli</name>
    <dbReference type="NCBI Taxonomy" id="889306"/>
    <lineage>
        <taxon>Bacteria</taxon>
        <taxon>Bacillati</taxon>
        <taxon>Bacillota</taxon>
        <taxon>Bacilli</taxon>
        <taxon>Bacillales</taxon>
        <taxon>Caryophanaceae</taxon>
        <taxon>Jeotgalibacillus</taxon>
    </lineage>
</organism>
<dbReference type="EMBL" id="JXRP01000009">
    <property type="protein sequence ID" value="KIL49328.1"/>
    <property type="molecule type" value="Genomic_DNA"/>
</dbReference>
<keyword evidence="2" id="KW-1185">Reference proteome</keyword>
<name>A0A0C2VZD8_9BACL</name>
<proteinExistence type="predicted"/>